<evidence type="ECO:0000313" key="2">
    <source>
        <dbReference type="Proteomes" id="UP001058074"/>
    </source>
</evidence>
<proteinExistence type="predicted"/>
<comment type="caution">
    <text evidence="1">The sequence shown here is derived from an EMBL/GenBank/DDBJ whole genome shotgun (WGS) entry which is preliminary data.</text>
</comment>
<reference evidence="1" key="1">
    <citation type="journal article" date="2025" name="Int. J. Syst. Evol. Microbiol.">
        <title>Inconstantimicrobium mannanitabidum sp. nov., a novel member of the family Clostridiaceae isolated from anoxic soil under the treatment of reductive soil disinfestation.</title>
        <authorList>
            <person name="Ueki A."/>
            <person name="Tonouchi A."/>
            <person name="Honma S."/>
            <person name="Kaku N."/>
            <person name="Ueki K."/>
        </authorList>
    </citation>
    <scope>NUCLEOTIDE SEQUENCE</scope>
    <source>
        <strain evidence="1">TW13</strain>
    </source>
</reference>
<protein>
    <submittedName>
        <fullName evidence="1">S-adenosylmethionine-dependent methyltransferase</fullName>
    </submittedName>
</protein>
<dbReference type="Proteomes" id="UP001058074">
    <property type="component" value="Unassembled WGS sequence"/>
</dbReference>
<accession>A0ACB5R7D2</accession>
<dbReference type="EMBL" id="BROD01000001">
    <property type="protein sequence ID" value="GKX64985.1"/>
    <property type="molecule type" value="Genomic_DNA"/>
</dbReference>
<gene>
    <name evidence="1" type="ORF">rsdtw13_02430</name>
</gene>
<sequence length="272" mass="30638">MDSSKQEADFNGEDRVCIDKNHESWSSETYDAWINRFGDPQEAIKKIIKDPTKMISNLYAEFGDVKGKKIMNLMGSNGTKAVSLALLGAEVTVVDFSEANKRYALKLAEEGGVKIEYILSDVLKLTEEQLSGDYDIVFAEMGILHYFLDLKPFVEVVRKLLKDGGRFVIRDFHPVSTKLITSRGSTAKVRKHKVTGDYFDISLIEKEVSFSKYSTDHENVQKVLLRRWNLGEIVTSVASGGLRIRSLKEEPNLSSEVFDKGIPKTFTIVAEK</sequence>
<keyword evidence="1" id="KW-0489">Methyltransferase</keyword>
<evidence type="ECO:0000313" key="1">
    <source>
        <dbReference type="EMBL" id="GKX64985.1"/>
    </source>
</evidence>
<keyword evidence="1" id="KW-0808">Transferase</keyword>
<name>A0ACB5R7D2_9CLOT</name>
<organism evidence="1 2">
    <name type="scientific">Inconstantimicrobium mannanitabidum</name>
    <dbReference type="NCBI Taxonomy" id="1604901"/>
    <lineage>
        <taxon>Bacteria</taxon>
        <taxon>Bacillati</taxon>
        <taxon>Bacillota</taxon>
        <taxon>Clostridia</taxon>
        <taxon>Eubacteriales</taxon>
        <taxon>Clostridiaceae</taxon>
        <taxon>Inconstantimicrobium</taxon>
    </lineage>
</organism>
<keyword evidence="2" id="KW-1185">Reference proteome</keyword>